<evidence type="ECO:0000313" key="3">
    <source>
        <dbReference type="EMBL" id="NGO07241.1"/>
    </source>
</evidence>
<feature type="transmembrane region" description="Helical" evidence="2">
    <location>
        <begin position="197"/>
        <end position="217"/>
    </location>
</feature>
<accession>A0A6G4UZR7</accession>
<evidence type="ECO:0000256" key="2">
    <source>
        <dbReference type="SAM" id="Phobius"/>
    </source>
</evidence>
<evidence type="ECO:0000313" key="4">
    <source>
        <dbReference type="Proteomes" id="UP000472335"/>
    </source>
</evidence>
<dbReference type="EMBL" id="JAAKZY010000012">
    <property type="protein sequence ID" value="NGO07241.1"/>
    <property type="molecule type" value="Genomic_DNA"/>
</dbReference>
<reference evidence="3 4" key="1">
    <citation type="submission" date="2020-02" db="EMBL/GenBank/DDBJ databases">
        <title>Whole-genome analyses of novel actinobacteria.</title>
        <authorList>
            <person name="Sahin N."/>
            <person name="Gencbay T."/>
        </authorList>
    </citation>
    <scope>NUCLEOTIDE SEQUENCE [LARGE SCALE GENOMIC DNA]</scope>
    <source>
        <strain evidence="3 4">HC44</strain>
    </source>
</reference>
<name>A0A6G4UZR7_9ACTN</name>
<feature type="transmembrane region" description="Helical" evidence="2">
    <location>
        <begin position="127"/>
        <end position="152"/>
    </location>
</feature>
<dbReference type="Proteomes" id="UP000472335">
    <property type="component" value="Unassembled WGS sequence"/>
</dbReference>
<comment type="caution">
    <text evidence="3">The sequence shown here is derived from an EMBL/GenBank/DDBJ whole genome shotgun (WGS) entry which is preliminary data.</text>
</comment>
<evidence type="ECO:0000256" key="1">
    <source>
        <dbReference type="SAM" id="MobiDB-lite"/>
    </source>
</evidence>
<protein>
    <submittedName>
        <fullName evidence="3">DUF2637 domain-containing protein</fullName>
    </submittedName>
</protein>
<dbReference type="AlphaFoldDB" id="A0A6G4UZR7"/>
<keyword evidence="2" id="KW-0812">Transmembrane</keyword>
<sequence>MRGLFRSAPQPLRRAGADSGRLHPAPRRCRAAGGAGMSGYWLHPDEGLDSAGYQTGSFGADVLDPTVPEGLRTEWDFDRDLTQLLQTGAPAAPASVPPTIPRKRGARRRPNRLVRSVRWIRRPWLKVLSLFIAALTAVIVGMVSALGALIAYDPLRRLATPGAHGLGGWWPLLVYGPWLVASLSILRAALHRRSAAHSWAVVLLFSAVAMFLCVAHAPKTPVAMAVAALPPVTTLLSFQQLVRQITLTTPAQHVLPRQRHAGGRVSD</sequence>
<feature type="transmembrane region" description="Helical" evidence="2">
    <location>
        <begin position="172"/>
        <end position="190"/>
    </location>
</feature>
<dbReference type="InterPro" id="IPR021235">
    <property type="entry name" value="DUF2637"/>
</dbReference>
<keyword evidence="2" id="KW-1133">Transmembrane helix</keyword>
<feature type="region of interest" description="Disordered" evidence="1">
    <location>
        <begin position="1"/>
        <end position="29"/>
    </location>
</feature>
<organism evidence="3 4">
    <name type="scientific">Streptomyces scabichelini</name>
    <dbReference type="NCBI Taxonomy" id="2711217"/>
    <lineage>
        <taxon>Bacteria</taxon>
        <taxon>Bacillati</taxon>
        <taxon>Actinomycetota</taxon>
        <taxon>Actinomycetes</taxon>
        <taxon>Kitasatosporales</taxon>
        <taxon>Streptomycetaceae</taxon>
        <taxon>Streptomyces</taxon>
    </lineage>
</organism>
<gene>
    <name evidence="3" type="ORF">G5C60_06155</name>
</gene>
<dbReference type="Pfam" id="PF10935">
    <property type="entry name" value="DUF2637"/>
    <property type="match status" value="1"/>
</dbReference>
<keyword evidence="4" id="KW-1185">Reference proteome</keyword>
<proteinExistence type="predicted"/>
<keyword evidence="2" id="KW-0472">Membrane</keyword>